<feature type="binding site" evidence="4">
    <location>
        <position position="339"/>
    </location>
    <ligand>
        <name>S-adenosyl-L-methionine</name>
        <dbReference type="ChEBI" id="CHEBI:59789"/>
    </ligand>
</feature>
<feature type="binding site" evidence="4">
    <location>
        <position position="292"/>
    </location>
    <ligand>
        <name>S-adenosyl-L-methionine</name>
        <dbReference type="ChEBI" id="CHEBI:59789"/>
    </ligand>
</feature>
<dbReference type="Pfam" id="PF05958">
    <property type="entry name" value="tRNA_U5-meth_tr"/>
    <property type="match status" value="1"/>
</dbReference>
<feature type="binding site" evidence="4">
    <location>
        <position position="271"/>
    </location>
    <ligand>
        <name>S-adenosyl-L-methionine</name>
        <dbReference type="ChEBI" id="CHEBI:59789"/>
    </ligand>
</feature>
<dbReference type="OrthoDB" id="9804590at2"/>
<evidence type="ECO:0000256" key="2">
    <source>
        <dbReference type="ARBA" id="ARBA00022679"/>
    </source>
</evidence>
<dbReference type="InterPro" id="IPR030390">
    <property type="entry name" value="MeTrfase_TrmA_AS"/>
</dbReference>
<dbReference type="PROSITE" id="PS50926">
    <property type="entry name" value="TRAM"/>
    <property type="match status" value="1"/>
</dbReference>
<name>D5ENM2_CORAD</name>
<dbReference type="PANTHER" id="PTHR11061">
    <property type="entry name" value="RNA M5U METHYLTRANSFERASE"/>
    <property type="match status" value="1"/>
</dbReference>
<feature type="active site" evidence="5">
    <location>
        <position position="366"/>
    </location>
</feature>
<dbReference type="Proteomes" id="UP000000925">
    <property type="component" value="Chromosome"/>
</dbReference>
<dbReference type="STRING" id="583355.Caka_2482"/>
<keyword evidence="2 4" id="KW-0808">Transferase</keyword>
<evidence type="ECO:0000256" key="5">
    <source>
        <dbReference type="PROSITE-ProRule" id="PRU10015"/>
    </source>
</evidence>
<dbReference type="InterPro" id="IPR030391">
    <property type="entry name" value="MeTrfase_TrmA_CS"/>
</dbReference>
<comment type="similarity">
    <text evidence="4">Belongs to the class I-like SAM-binding methyltransferase superfamily. RNA M5U methyltransferase family.</text>
</comment>
<dbReference type="Pfam" id="PF01938">
    <property type="entry name" value="TRAM"/>
    <property type="match status" value="1"/>
</dbReference>
<dbReference type="InterPro" id="IPR010280">
    <property type="entry name" value="U5_MeTrfase_fam"/>
</dbReference>
<dbReference type="GO" id="GO:0032259">
    <property type="term" value="P:methylation"/>
    <property type="evidence" value="ECO:0007669"/>
    <property type="project" value="UniProtKB-KW"/>
</dbReference>
<protein>
    <submittedName>
        <fullName evidence="7">RNA methyltransferase, TrmA family</fullName>
        <ecNumber evidence="7">2.1.1.35</ecNumber>
    </submittedName>
</protein>
<gene>
    <name evidence="7" type="ordered locus">Caka_2482</name>
</gene>
<dbReference type="AlphaFoldDB" id="D5ENM2"/>
<dbReference type="PROSITE" id="PS01231">
    <property type="entry name" value="TRMA_2"/>
    <property type="match status" value="1"/>
</dbReference>
<feature type="binding site" evidence="4">
    <location>
        <position position="242"/>
    </location>
    <ligand>
        <name>S-adenosyl-L-methionine</name>
        <dbReference type="ChEBI" id="CHEBI:59789"/>
    </ligand>
</feature>
<dbReference type="PROSITE" id="PS51687">
    <property type="entry name" value="SAM_MT_RNA_M5U"/>
    <property type="match status" value="1"/>
</dbReference>
<dbReference type="InterPro" id="IPR029063">
    <property type="entry name" value="SAM-dependent_MTases_sf"/>
</dbReference>
<dbReference type="InterPro" id="IPR012340">
    <property type="entry name" value="NA-bd_OB-fold"/>
</dbReference>
<evidence type="ECO:0000313" key="8">
    <source>
        <dbReference type="Proteomes" id="UP000000925"/>
    </source>
</evidence>
<evidence type="ECO:0000256" key="1">
    <source>
        <dbReference type="ARBA" id="ARBA00022603"/>
    </source>
</evidence>
<dbReference type="eggNOG" id="COG2265">
    <property type="taxonomic scope" value="Bacteria"/>
</dbReference>
<dbReference type="Gene3D" id="2.40.50.140">
    <property type="entry name" value="Nucleic acid-binding proteins"/>
    <property type="match status" value="1"/>
</dbReference>
<reference evidence="7 8" key="1">
    <citation type="journal article" date="2010" name="Stand. Genomic Sci.">
        <title>Complete genome sequence of Coraliomargarita akajimensis type strain (04OKA010-24).</title>
        <authorList>
            <person name="Mavromatis K."/>
            <person name="Abt B."/>
            <person name="Brambilla E."/>
            <person name="Lapidus A."/>
            <person name="Copeland A."/>
            <person name="Deshpande S."/>
            <person name="Nolan M."/>
            <person name="Lucas S."/>
            <person name="Tice H."/>
            <person name="Cheng J.F."/>
            <person name="Han C."/>
            <person name="Detter J.C."/>
            <person name="Woyke T."/>
            <person name="Goodwin L."/>
            <person name="Pitluck S."/>
            <person name="Held B."/>
            <person name="Brettin T."/>
            <person name="Tapia R."/>
            <person name="Ivanova N."/>
            <person name="Mikhailova N."/>
            <person name="Pati A."/>
            <person name="Liolios K."/>
            <person name="Chen A."/>
            <person name="Palaniappan K."/>
            <person name="Land M."/>
            <person name="Hauser L."/>
            <person name="Chang Y.J."/>
            <person name="Jeffries C.D."/>
            <person name="Rohde M."/>
            <person name="Goker M."/>
            <person name="Bristow J."/>
            <person name="Eisen J.A."/>
            <person name="Markowitz V."/>
            <person name="Hugenholtz P."/>
            <person name="Klenk H.P."/>
            <person name="Kyrpides N.C."/>
        </authorList>
    </citation>
    <scope>NUCLEOTIDE SEQUENCE [LARGE SCALE GENOMIC DNA]</scope>
    <source>
        <strain evidence="8">DSM 45221 / IAM 15411 / JCM 23193 / KCTC 12865</strain>
    </source>
</reference>
<evidence type="ECO:0000259" key="6">
    <source>
        <dbReference type="PROSITE" id="PS50926"/>
    </source>
</evidence>
<keyword evidence="3 4" id="KW-0949">S-adenosyl-L-methionine</keyword>
<dbReference type="GO" id="GO:0030697">
    <property type="term" value="F:tRNA (uracil(54)-C5)-methyltransferase activity, S-adenosyl methionine-dependent"/>
    <property type="evidence" value="ECO:0007669"/>
    <property type="project" value="UniProtKB-EC"/>
</dbReference>
<accession>D5ENM2</accession>
<evidence type="ECO:0000256" key="4">
    <source>
        <dbReference type="PROSITE-ProRule" id="PRU01024"/>
    </source>
</evidence>
<dbReference type="Gene3D" id="2.40.50.1070">
    <property type="match status" value="1"/>
</dbReference>
<dbReference type="KEGG" id="caa:Caka_2482"/>
<dbReference type="GO" id="GO:0009451">
    <property type="term" value="P:RNA modification"/>
    <property type="evidence" value="ECO:0007669"/>
    <property type="project" value="UniProtKB-ARBA"/>
</dbReference>
<dbReference type="GO" id="GO:0008033">
    <property type="term" value="P:tRNA processing"/>
    <property type="evidence" value="ECO:0007669"/>
    <property type="project" value="InterPro"/>
</dbReference>
<dbReference type="InterPro" id="IPR002792">
    <property type="entry name" value="TRAM_dom"/>
</dbReference>
<dbReference type="SUPFAM" id="SSF50249">
    <property type="entry name" value="Nucleic acid-binding proteins"/>
    <property type="match status" value="1"/>
</dbReference>
<dbReference type="InterPro" id="IPR025795">
    <property type="entry name" value="tRNA_(uracil-5-)_MeTrfase"/>
</dbReference>
<dbReference type="PROSITE" id="PS51622">
    <property type="entry name" value="SAM_MT_RNA_M5U_2"/>
    <property type="match status" value="1"/>
</dbReference>
<dbReference type="EMBL" id="CP001998">
    <property type="protein sequence ID" value="ADE55498.1"/>
    <property type="molecule type" value="Genomic_DNA"/>
</dbReference>
<dbReference type="EC" id="2.1.1.35" evidence="7"/>
<sequence length="409" mass="46013">MDKQVPKNFVAEPFEYHQELELTVDSLTNLGMGVCRDGNGWVVMVPFVIPGERVRVRVYRNYSNYSDADLLEVLEPSADRVTPQCPLYQTCGGCQYQHVDYERQLAEKTGHVKELMEKIGELDHPIEGAIGSPEVYYYRSKITPHYQRQNKDGSQPIGFLQFGRRNQIVDVEQCPIATREINEALPEAREEARLSGGKKRRQRGGTLLLRHVLEGVVTDPKAVVSERVRDVTFQFKAGEFFQNNPFILPKMVDYVEAEASADGARYLVDAYCGSGLFALSTAKSFEQVAGVEVSDQAVLWAQANCRISGISNARFLIGKAEAIFNGLKFPADETALIIDPPRKGCDESFRLQLLQFRPQRLVYVSCDPATQARDVKAFVDGGYRVTRIQPFDLFPHTRHIENVVSLSLA</sequence>
<dbReference type="HOGENOM" id="CLU_014689_3_2_0"/>
<evidence type="ECO:0000256" key="3">
    <source>
        <dbReference type="ARBA" id="ARBA00022691"/>
    </source>
</evidence>
<proteinExistence type="inferred from homology"/>
<feature type="active site" description="Nucleophile" evidence="4">
    <location>
        <position position="366"/>
    </location>
</feature>
<dbReference type="PANTHER" id="PTHR11061:SF30">
    <property type="entry name" value="TRNA (URACIL(54)-C(5))-METHYLTRANSFERASE"/>
    <property type="match status" value="1"/>
</dbReference>
<keyword evidence="8" id="KW-1185">Reference proteome</keyword>
<feature type="domain" description="TRAM" evidence="6">
    <location>
        <begin position="13"/>
        <end position="72"/>
    </location>
</feature>
<keyword evidence="1 4" id="KW-0489">Methyltransferase</keyword>
<dbReference type="Gene3D" id="3.40.50.150">
    <property type="entry name" value="Vaccinia Virus protein VP39"/>
    <property type="match status" value="2"/>
</dbReference>
<dbReference type="RefSeq" id="WP_013044220.1">
    <property type="nucleotide sequence ID" value="NC_014008.1"/>
</dbReference>
<dbReference type="SUPFAM" id="SSF53335">
    <property type="entry name" value="S-adenosyl-L-methionine-dependent methyltransferases"/>
    <property type="match status" value="1"/>
</dbReference>
<evidence type="ECO:0000313" key="7">
    <source>
        <dbReference type="EMBL" id="ADE55498.1"/>
    </source>
</evidence>
<organism evidence="7 8">
    <name type="scientific">Coraliomargarita akajimensis (strain DSM 45221 / IAM 15411 / JCM 23193 / KCTC 12865 / 04OKA010-24)</name>
    <dbReference type="NCBI Taxonomy" id="583355"/>
    <lineage>
        <taxon>Bacteria</taxon>
        <taxon>Pseudomonadati</taxon>
        <taxon>Verrucomicrobiota</taxon>
        <taxon>Opitutia</taxon>
        <taxon>Puniceicoccales</taxon>
        <taxon>Coraliomargaritaceae</taxon>
        <taxon>Coraliomargarita</taxon>
    </lineage>
</organism>
<dbReference type="PROSITE" id="PS01230">
    <property type="entry name" value="TRMA_1"/>
    <property type="match status" value="1"/>
</dbReference>
<dbReference type="FunFam" id="2.40.50.140:FF:000201">
    <property type="entry name" value="TRM2p tRNA methyltransferase"/>
    <property type="match status" value="1"/>
</dbReference>